<dbReference type="Gene3D" id="3.30.70.580">
    <property type="entry name" value="Pseudouridine synthase I, catalytic domain, N-terminal subdomain"/>
    <property type="match status" value="1"/>
</dbReference>
<comment type="caution">
    <text evidence="4">Lacks conserved residue(s) required for the propagation of feature annotation.</text>
</comment>
<organism evidence="9 13">
    <name type="scientific">Parvimonas micra</name>
    <dbReference type="NCBI Taxonomy" id="33033"/>
    <lineage>
        <taxon>Bacteria</taxon>
        <taxon>Bacillati</taxon>
        <taxon>Bacillota</taxon>
        <taxon>Tissierellia</taxon>
        <taxon>Tissierellales</taxon>
        <taxon>Peptoniphilaceae</taxon>
        <taxon>Parvimonas</taxon>
    </lineage>
</organism>
<dbReference type="InterPro" id="IPR020097">
    <property type="entry name" value="PsdUridine_synth_TruA_a/b_dom"/>
</dbReference>
<dbReference type="PANTHER" id="PTHR11142">
    <property type="entry name" value="PSEUDOURIDYLATE SYNTHASE"/>
    <property type="match status" value="1"/>
</dbReference>
<evidence type="ECO:0000313" key="13">
    <source>
        <dbReference type="Proteomes" id="UP000031386"/>
    </source>
</evidence>
<sequence>MRNIMLTISYDGSLFFGFQKQKNVVTVQGEIEDALKKITEENINIISAGRTDRGVHSLRHIINFHTESNVGVLNFKTALNHFLPIGVRVLDSKEVSENFHSRFDAKMKTYKYILNLDEVMDPIYYNYKANFPYPLDIEKMKRAKEYFIGRKSFKAFMGPRTGNTNPIREINSFEIYKENNDLIFLIKGQSFIRNQVRIMVGTLVDIGRGLIEEDELERILDSEDRTRAGVTLSPNGLYLMEILYDKF</sequence>
<evidence type="ECO:0000256" key="6">
    <source>
        <dbReference type="PIRSR" id="PIRSR001430-2"/>
    </source>
</evidence>
<comment type="function">
    <text evidence="4">Formation of pseudouridine at positions 38, 39 and 40 in the anticodon stem and loop of transfer RNAs.</text>
</comment>
<keyword evidence="13" id="KW-1185">Reference proteome</keyword>
<reference evidence="10" key="2">
    <citation type="submission" date="2020-04" db="EMBL/GenBank/DDBJ databases">
        <title>Deep metagenomics examines the oral microbiome during advanced dental caries in children, revealing novel taxa and co-occurrences with host molecules.</title>
        <authorList>
            <person name="Baker J.L."/>
            <person name="Morton J.T."/>
            <person name="Dinis M."/>
            <person name="Alvarez R."/>
            <person name="Tran N.C."/>
            <person name="Knight R."/>
            <person name="Edlund A."/>
        </authorList>
    </citation>
    <scope>NUCLEOTIDE SEQUENCE</scope>
    <source>
        <strain evidence="10">JCVI_23_bin.11</strain>
    </source>
</reference>
<evidence type="ECO:0000259" key="8">
    <source>
        <dbReference type="Pfam" id="PF01416"/>
    </source>
</evidence>
<dbReference type="Proteomes" id="UP001141458">
    <property type="component" value="Unassembled WGS sequence"/>
</dbReference>
<dbReference type="PANTHER" id="PTHR11142:SF0">
    <property type="entry name" value="TRNA PSEUDOURIDINE SYNTHASE-LIKE 1"/>
    <property type="match status" value="1"/>
</dbReference>
<comment type="catalytic activity">
    <reaction evidence="4 7">
        <text>uridine(38/39/40) in tRNA = pseudouridine(38/39/40) in tRNA</text>
        <dbReference type="Rhea" id="RHEA:22376"/>
        <dbReference type="Rhea" id="RHEA-COMP:10085"/>
        <dbReference type="Rhea" id="RHEA-COMP:10087"/>
        <dbReference type="ChEBI" id="CHEBI:65314"/>
        <dbReference type="ChEBI" id="CHEBI:65315"/>
        <dbReference type="EC" id="5.4.99.12"/>
    </reaction>
</comment>
<dbReference type="OrthoDB" id="9811823at2"/>
<dbReference type="Proteomes" id="UP000758611">
    <property type="component" value="Unassembled WGS sequence"/>
</dbReference>
<evidence type="ECO:0000313" key="12">
    <source>
        <dbReference type="EMBL" id="WBB31178.1"/>
    </source>
</evidence>
<protein>
    <recommendedName>
        <fullName evidence="4">tRNA pseudouridine synthase A</fullName>
        <ecNumber evidence="4">5.4.99.12</ecNumber>
    </recommendedName>
    <alternativeName>
        <fullName evidence="4">tRNA pseudouridine(38-40) synthase</fullName>
    </alternativeName>
    <alternativeName>
        <fullName evidence="4">tRNA pseudouridylate synthase I</fullName>
    </alternativeName>
    <alternativeName>
        <fullName evidence="4">tRNA-uridine isomerase I</fullName>
    </alternativeName>
</protein>
<keyword evidence="2 4" id="KW-0819">tRNA processing</keyword>
<dbReference type="CDD" id="cd02570">
    <property type="entry name" value="PseudoU_synth_EcTruA"/>
    <property type="match status" value="1"/>
</dbReference>
<dbReference type="EMBL" id="JABZRE010000011">
    <property type="protein sequence ID" value="MBF1306974.1"/>
    <property type="molecule type" value="Genomic_DNA"/>
</dbReference>
<dbReference type="Proteomes" id="UP000031386">
    <property type="component" value="Chromosome"/>
</dbReference>
<dbReference type="EMBL" id="CP009761">
    <property type="protein sequence ID" value="AIZ36970.1"/>
    <property type="molecule type" value="Genomic_DNA"/>
</dbReference>
<feature type="binding site" evidence="4 6">
    <location>
        <position position="110"/>
    </location>
    <ligand>
        <name>substrate</name>
    </ligand>
</feature>
<dbReference type="InterPro" id="IPR020094">
    <property type="entry name" value="TruA/RsuA/RluB/E/F_N"/>
</dbReference>
<feature type="domain" description="Pseudouridine synthase I TruA alpha/beta" evidence="8">
    <location>
        <begin position="9"/>
        <end position="104"/>
    </location>
</feature>
<comment type="subunit">
    <text evidence="4">Homodimer.</text>
</comment>
<feature type="domain" description="Pseudouridine synthase I TruA alpha/beta" evidence="8">
    <location>
        <begin position="145"/>
        <end position="245"/>
    </location>
</feature>
<dbReference type="NCBIfam" id="TIGR00071">
    <property type="entry name" value="hisT_truA"/>
    <property type="match status" value="1"/>
</dbReference>
<evidence type="ECO:0000256" key="7">
    <source>
        <dbReference type="RuleBase" id="RU003792"/>
    </source>
</evidence>
<reference evidence="9 13" key="1">
    <citation type="submission" date="2014-10" db="EMBL/GenBank/DDBJ databases">
        <title>Complete genome sequence of Parvimonas micra KCOM 1535 (= ChDC B708).</title>
        <authorList>
            <person name="Kook J.-K."/>
            <person name="Park S.-N."/>
            <person name="Lim Y.K."/>
            <person name="Roh H."/>
        </authorList>
    </citation>
    <scope>NUCLEOTIDE SEQUENCE [LARGE SCALE GENOMIC DNA]</scope>
    <source>
        <strain evidence="9">KCOM 1535</strain>
        <strain evidence="13">KCOM 1535 / ChDC B708</strain>
    </source>
</reference>
<evidence type="ECO:0000256" key="1">
    <source>
        <dbReference type="ARBA" id="ARBA00009375"/>
    </source>
</evidence>
<evidence type="ECO:0000256" key="2">
    <source>
        <dbReference type="ARBA" id="ARBA00022694"/>
    </source>
</evidence>
<dbReference type="GO" id="GO:0003723">
    <property type="term" value="F:RNA binding"/>
    <property type="evidence" value="ECO:0007669"/>
    <property type="project" value="InterPro"/>
</dbReference>
<dbReference type="PIRSF" id="PIRSF001430">
    <property type="entry name" value="tRNA_psdUrid_synth"/>
    <property type="match status" value="1"/>
</dbReference>
<evidence type="ECO:0000256" key="4">
    <source>
        <dbReference type="HAMAP-Rule" id="MF_00171"/>
    </source>
</evidence>
<dbReference type="Proteomes" id="UP001210690">
    <property type="component" value="Chromosome"/>
</dbReference>
<dbReference type="InterPro" id="IPR020095">
    <property type="entry name" value="PsdUridine_synth_TruA_C"/>
</dbReference>
<dbReference type="EMBL" id="CP101412">
    <property type="protein sequence ID" value="WBB31178.1"/>
    <property type="molecule type" value="Genomic_DNA"/>
</dbReference>
<dbReference type="KEGG" id="pmic:NW74_06290"/>
<gene>
    <name evidence="4 10" type="primary">truA</name>
    <name evidence="10" type="ORF">HXM94_04255</name>
    <name evidence="12" type="ORF">NM222_01520</name>
    <name evidence="11" type="ORF">NND69_02610</name>
    <name evidence="9" type="ORF">NW74_06290</name>
</gene>
<dbReference type="Pfam" id="PF01416">
    <property type="entry name" value="PseudoU_synth_1"/>
    <property type="match status" value="2"/>
</dbReference>
<reference evidence="11" key="3">
    <citation type="submission" date="2022-07" db="EMBL/GenBank/DDBJ databases">
        <title>Parvimonas micra travels from the subgingival sulcus of the human oral cavity to the colorectal adenocarcinoma.</title>
        <authorList>
            <person name="Conde-Perez K."/>
            <person name="Buetas E."/>
            <person name="Aja-Macaya P."/>
            <person name="Martin-De Arribas E."/>
            <person name="Iglesias-Corras I."/>
            <person name="Trigo-Tasende N."/>
            <person name="Nasser-Ali M."/>
            <person name="Estevez L.S."/>
            <person name="Rumbo-Feal S."/>
            <person name="Otero-Alen B."/>
            <person name="Noguera J.F."/>
            <person name="Concha A."/>
            <person name="Pardinas-Lopez S."/>
            <person name="Carda-Dieguez M."/>
            <person name="Gomez-Randulfe I."/>
            <person name="Martinez-Lago N."/>
            <person name="Ladra S."/>
            <person name="Aparicio L.A."/>
            <person name="Bou G."/>
            <person name="Mira A."/>
            <person name="Vallejo J.A."/>
            <person name="Poza M."/>
        </authorList>
    </citation>
    <scope>NUCLEOTIDE SEQUENCE</scope>
    <source>
        <strain evidence="12">PM102KC-G-1</strain>
        <strain evidence="11">PM79KC-AC-4</strain>
    </source>
</reference>
<feature type="active site" description="Nucleophile" evidence="4 5">
    <location>
        <position position="52"/>
    </location>
</feature>
<dbReference type="RefSeq" id="WP_041954518.1">
    <property type="nucleotide sequence ID" value="NZ_CAJPUJ010000053.1"/>
</dbReference>
<dbReference type="FunFam" id="3.30.70.580:FF:000001">
    <property type="entry name" value="tRNA pseudouridine synthase A"/>
    <property type="match status" value="1"/>
</dbReference>
<dbReference type="EC" id="5.4.99.12" evidence="4"/>
<dbReference type="SUPFAM" id="SSF55120">
    <property type="entry name" value="Pseudouridine synthase"/>
    <property type="match status" value="1"/>
</dbReference>
<dbReference type="Gene3D" id="3.30.70.660">
    <property type="entry name" value="Pseudouridine synthase I, catalytic domain, C-terminal subdomain"/>
    <property type="match status" value="1"/>
</dbReference>
<dbReference type="STRING" id="33033.NW74_06290"/>
<dbReference type="AlphaFoldDB" id="A0A0B4S2B6"/>
<dbReference type="InterPro" id="IPR020103">
    <property type="entry name" value="PsdUridine_synth_cat_dom_sf"/>
</dbReference>
<proteinExistence type="inferred from homology"/>
<comment type="similarity">
    <text evidence="1 4 7">Belongs to the tRNA pseudouridine synthase TruA family.</text>
</comment>
<evidence type="ECO:0000256" key="5">
    <source>
        <dbReference type="PIRSR" id="PIRSR001430-1"/>
    </source>
</evidence>
<accession>A0A0B4S2B6</accession>
<name>A0A0B4S2B6_9FIRM</name>
<dbReference type="GO" id="GO:0160147">
    <property type="term" value="F:tRNA pseudouridine(38-40) synthase activity"/>
    <property type="evidence" value="ECO:0007669"/>
    <property type="project" value="UniProtKB-EC"/>
</dbReference>
<evidence type="ECO:0000256" key="3">
    <source>
        <dbReference type="ARBA" id="ARBA00023235"/>
    </source>
</evidence>
<dbReference type="InterPro" id="IPR001406">
    <property type="entry name" value="PsdUridine_synth_TruA"/>
</dbReference>
<evidence type="ECO:0000313" key="10">
    <source>
        <dbReference type="EMBL" id="MBF1306974.1"/>
    </source>
</evidence>
<keyword evidence="3 4" id="KW-0413">Isomerase</keyword>
<dbReference type="HAMAP" id="MF_00171">
    <property type="entry name" value="TruA"/>
    <property type="match status" value="1"/>
</dbReference>
<dbReference type="GO" id="GO:0031119">
    <property type="term" value="P:tRNA pseudouridine synthesis"/>
    <property type="evidence" value="ECO:0007669"/>
    <property type="project" value="UniProtKB-UniRule"/>
</dbReference>
<evidence type="ECO:0000313" key="9">
    <source>
        <dbReference type="EMBL" id="AIZ36970.1"/>
    </source>
</evidence>
<dbReference type="EMBL" id="JANDZV010000001">
    <property type="protein sequence ID" value="MCZ7407262.1"/>
    <property type="molecule type" value="Genomic_DNA"/>
</dbReference>
<evidence type="ECO:0000313" key="11">
    <source>
        <dbReference type="EMBL" id="MCZ7407262.1"/>
    </source>
</evidence>